<dbReference type="KEGG" id="sdn:Sden_1998"/>
<dbReference type="SUPFAM" id="SSF55785">
    <property type="entry name" value="PYP-like sensor domain (PAS domain)"/>
    <property type="match status" value="2"/>
</dbReference>
<dbReference type="GO" id="GO:0005886">
    <property type="term" value="C:plasma membrane"/>
    <property type="evidence" value="ECO:0007669"/>
    <property type="project" value="TreeGrafter"/>
</dbReference>
<evidence type="ECO:0000256" key="9">
    <source>
        <dbReference type="ARBA" id="ARBA00070616"/>
    </source>
</evidence>
<dbReference type="CDD" id="cd00130">
    <property type="entry name" value="PAS"/>
    <property type="match status" value="2"/>
</dbReference>
<evidence type="ECO:0000256" key="3">
    <source>
        <dbReference type="ARBA" id="ARBA00022553"/>
    </source>
</evidence>
<dbReference type="InterPro" id="IPR036890">
    <property type="entry name" value="HATPase_C_sf"/>
</dbReference>
<evidence type="ECO:0000256" key="10">
    <source>
        <dbReference type="SAM" id="Phobius"/>
    </source>
</evidence>
<keyword evidence="10" id="KW-0472">Membrane</keyword>
<dbReference type="Gene3D" id="3.30.450.20">
    <property type="entry name" value="PAS domain"/>
    <property type="match status" value="2"/>
</dbReference>
<dbReference type="InterPro" id="IPR013655">
    <property type="entry name" value="PAS_fold_3"/>
</dbReference>
<dbReference type="InterPro" id="IPR000014">
    <property type="entry name" value="PAS"/>
</dbReference>
<keyword evidence="4 13" id="KW-0808">Transferase</keyword>
<dbReference type="InterPro" id="IPR035965">
    <property type="entry name" value="PAS-like_dom_sf"/>
</dbReference>
<dbReference type="FunFam" id="3.30.450.20:FF:000060">
    <property type="entry name" value="Sensor protein FixL"/>
    <property type="match status" value="1"/>
</dbReference>
<evidence type="ECO:0000256" key="4">
    <source>
        <dbReference type="ARBA" id="ARBA00022679"/>
    </source>
</evidence>
<dbReference type="Proteomes" id="UP000001982">
    <property type="component" value="Chromosome"/>
</dbReference>
<dbReference type="PANTHER" id="PTHR43047:SF72">
    <property type="entry name" value="OSMOSENSING HISTIDINE PROTEIN KINASE SLN1"/>
    <property type="match status" value="1"/>
</dbReference>
<keyword evidence="5" id="KW-0547">Nucleotide-binding</keyword>
<feature type="transmembrane region" description="Helical" evidence="10">
    <location>
        <begin position="303"/>
        <end position="323"/>
    </location>
</feature>
<dbReference type="AlphaFoldDB" id="Q12MP5"/>
<evidence type="ECO:0000313" key="14">
    <source>
        <dbReference type="Proteomes" id="UP000001982"/>
    </source>
</evidence>
<evidence type="ECO:0000259" key="11">
    <source>
        <dbReference type="PROSITE" id="PS50109"/>
    </source>
</evidence>
<dbReference type="OrthoDB" id="9810730at2"/>
<feature type="domain" description="PAS" evidence="12">
    <location>
        <begin position="353"/>
        <end position="406"/>
    </location>
</feature>
<dbReference type="CDD" id="cd00082">
    <property type="entry name" value="HisKA"/>
    <property type="match status" value="1"/>
</dbReference>
<dbReference type="EC" id="2.7.13.3" evidence="2"/>
<dbReference type="HOGENOM" id="CLU_333667_0_0_6"/>
<comment type="function">
    <text evidence="8">Putative oxygen sensor; modulates the activity of FixJ, a transcriptional activator of nitrogen fixation fixK gene. FixL probably acts as a kinase that phosphorylates FixJ.</text>
</comment>
<evidence type="ECO:0000256" key="1">
    <source>
        <dbReference type="ARBA" id="ARBA00000085"/>
    </source>
</evidence>
<name>Q12MP5_SHEDO</name>
<keyword evidence="3" id="KW-0597">Phosphoprotein</keyword>
<keyword evidence="7" id="KW-0067">ATP-binding</keyword>
<dbReference type="Gene3D" id="1.10.287.130">
    <property type="match status" value="1"/>
</dbReference>
<dbReference type="RefSeq" id="WP_011496437.1">
    <property type="nucleotide sequence ID" value="NC_007954.1"/>
</dbReference>
<dbReference type="Gene3D" id="3.30.565.10">
    <property type="entry name" value="Histidine kinase-like ATPase, C-terminal domain"/>
    <property type="match status" value="1"/>
</dbReference>
<accession>Q12MP5</accession>
<sequence length="856" mass="97385">MKIPLSMTKSVILAVALLLILWAAVIVKTWLLIQHEQRQSILDEYYLLTDQAYEALNNSFNLFNMLGIETQDEGELAAEYLAKVQKTYDILAPNTWLKNLSVVFIAETKENLQLDLIWQSDPNEANSIKFLAGSGDTELREILLGTSKEIDWKNVNSKHLFIVPFNERVEDSEQKLYHLTELLGEEQGDVQKEATKHRYIVILELSATSWFSQYKKGMPPWLSIQYLLLSDFELQQPEAFSKIKNFNHVDYSNLHVLPRINTSEINNVEHNRIAVLSKGTLPFVFVTAFDASKISASPFRHRLFLIVLAFGLFIMITIVFYVYRLETDRVKLNLAVSAATDKLLYANQTVEQQKNYLKEIINSSINGIVTASRSGIIESFSKAAEHIFGWSEQEVIGKNLTLLMPEPFQSEHDGYLHRYHKANESKVIGVERLVKGKHKNGFIIDIKLAVLASEINGRSIFIGFIGDMSETETLRFERETFFDISPELICLISADGYFKQVNQSWCNLLGYNMEELLNTPFADFLHPEDRASGMDEMNKLQTPGYRTVNFDNRYRDKSGAYHWFQWNAVLNHGNDIIYASARDVTKEKNQQQFLQQTNEKMRLVNTKLQQLDGLKSMFIATMSHELRTPLNSIIGFSSVMLQGLSGQLTGVQVDHLTRIHKASQHLLTIISDIIDVSKIEAERFDSANESFYLHEVAQEVITLAHGLSMQYKIAVVMVISQELILFTDLRRVKQVLLNLVSNAIKYSLQGQVTITASVEGLNILMSVIDQGIGIREQDIPALFKPFSRLDAMRVERSGTGLGLYLTKKIVDGILLGSITVTSSVGVGSRFEVIIPKTRDWQLHSGQYNDTTYRADY</sequence>
<feature type="transmembrane region" description="Helical" evidence="10">
    <location>
        <begin position="12"/>
        <end position="33"/>
    </location>
</feature>
<dbReference type="Pfam" id="PF00989">
    <property type="entry name" value="PAS"/>
    <property type="match status" value="1"/>
</dbReference>
<dbReference type="GO" id="GO:0000155">
    <property type="term" value="F:phosphorelay sensor kinase activity"/>
    <property type="evidence" value="ECO:0007669"/>
    <property type="project" value="InterPro"/>
</dbReference>
<dbReference type="Pfam" id="PF00512">
    <property type="entry name" value="HisKA"/>
    <property type="match status" value="1"/>
</dbReference>
<evidence type="ECO:0000313" key="13">
    <source>
        <dbReference type="EMBL" id="ABE55281.1"/>
    </source>
</evidence>
<dbReference type="PANTHER" id="PTHR43047">
    <property type="entry name" value="TWO-COMPONENT HISTIDINE PROTEIN KINASE"/>
    <property type="match status" value="1"/>
</dbReference>
<organism evidence="13 14">
    <name type="scientific">Shewanella denitrificans (strain OS217 / ATCC BAA-1090 / DSM 15013)</name>
    <dbReference type="NCBI Taxonomy" id="318161"/>
    <lineage>
        <taxon>Bacteria</taxon>
        <taxon>Pseudomonadati</taxon>
        <taxon>Pseudomonadota</taxon>
        <taxon>Gammaproteobacteria</taxon>
        <taxon>Alteromonadales</taxon>
        <taxon>Shewanellaceae</taxon>
        <taxon>Shewanella</taxon>
    </lineage>
</organism>
<evidence type="ECO:0000256" key="7">
    <source>
        <dbReference type="ARBA" id="ARBA00022840"/>
    </source>
</evidence>
<keyword evidence="6 13" id="KW-0418">Kinase</keyword>
<dbReference type="SMART" id="SM00091">
    <property type="entry name" value="PAS"/>
    <property type="match status" value="2"/>
</dbReference>
<dbReference type="SUPFAM" id="SSF55874">
    <property type="entry name" value="ATPase domain of HSP90 chaperone/DNA topoisomerase II/histidine kinase"/>
    <property type="match status" value="1"/>
</dbReference>
<dbReference type="Pfam" id="PF08447">
    <property type="entry name" value="PAS_3"/>
    <property type="match status" value="1"/>
</dbReference>
<evidence type="ECO:0000256" key="2">
    <source>
        <dbReference type="ARBA" id="ARBA00012438"/>
    </source>
</evidence>
<dbReference type="SUPFAM" id="SSF47384">
    <property type="entry name" value="Homodimeric domain of signal transducing histidine kinase"/>
    <property type="match status" value="1"/>
</dbReference>
<feature type="domain" description="PAS" evidence="12">
    <location>
        <begin position="489"/>
        <end position="544"/>
    </location>
</feature>
<dbReference type="InterPro" id="IPR005467">
    <property type="entry name" value="His_kinase_dom"/>
</dbReference>
<dbReference type="InterPro" id="IPR003594">
    <property type="entry name" value="HATPase_dom"/>
</dbReference>
<dbReference type="PROSITE" id="PS50109">
    <property type="entry name" value="HIS_KIN"/>
    <property type="match status" value="1"/>
</dbReference>
<feature type="domain" description="Histidine kinase" evidence="11">
    <location>
        <begin position="621"/>
        <end position="838"/>
    </location>
</feature>
<dbReference type="GO" id="GO:0009927">
    <property type="term" value="F:histidine phosphotransfer kinase activity"/>
    <property type="evidence" value="ECO:0007669"/>
    <property type="project" value="TreeGrafter"/>
</dbReference>
<keyword evidence="14" id="KW-1185">Reference proteome</keyword>
<dbReference type="NCBIfam" id="TIGR00229">
    <property type="entry name" value="sensory_box"/>
    <property type="match status" value="2"/>
</dbReference>
<evidence type="ECO:0000256" key="5">
    <source>
        <dbReference type="ARBA" id="ARBA00022741"/>
    </source>
</evidence>
<dbReference type="STRING" id="318161.Sden_1998"/>
<comment type="catalytic activity">
    <reaction evidence="1">
        <text>ATP + protein L-histidine = ADP + protein N-phospho-L-histidine.</text>
        <dbReference type="EC" id="2.7.13.3"/>
    </reaction>
</comment>
<dbReference type="SMART" id="SM00387">
    <property type="entry name" value="HATPase_c"/>
    <property type="match status" value="1"/>
</dbReference>
<keyword evidence="10" id="KW-1133">Transmembrane helix</keyword>
<dbReference type="eggNOG" id="COG2205">
    <property type="taxonomic scope" value="Bacteria"/>
</dbReference>
<dbReference type="SMART" id="SM00388">
    <property type="entry name" value="HisKA"/>
    <property type="match status" value="1"/>
</dbReference>
<dbReference type="GO" id="GO:0006355">
    <property type="term" value="P:regulation of DNA-templated transcription"/>
    <property type="evidence" value="ECO:0007669"/>
    <property type="project" value="InterPro"/>
</dbReference>
<dbReference type="PRINTS" id="PR00344">
    <property type="entry name" value="BCTRLSENSOR"/>
</dbReference>
<evidence type="ECO:0000259" key="12">
    <source>
        <dbReference type="PROSITE" id="PS50112"/>
    </source>
</evidence>
<gene>
    <name evidence="13" type="ordered locus">Sden_1998</name>
</gene>
<dbReference type="EMBL" id="CP000302">
    <property type="protein sequence ID" value="ABE55281.1"/>
    <property type="molecule type" value="Genomic_DNA"/>
</dbReference>
<proteinExistence type="predicted"/>
<dbReference type="GO" id="GO:0005524">
    <property type="term" value="F:ATP binding"/>
    <property type="evidence" value="ECO:0007669"/>
    <property type="project" value="UniProtKB-KW"/>
</dbReference>
<dbReference type="InterPro" id="IPR036097">
    <property type="entry name" value="HisK_dim/P_sf"/>
</dbReference>
<dbReference type="PROSITE" id="PS50112">
    <property type="entry name" value="PAS"/>
    <property type="match status" value="2"/>
</dbReference>
<dbReference type="InterPro" id="IPR013767">
    <property type="entry name" value="PAS_fold"/>
</dbReference>
<evidence type="ECO:0000256" key="6">
    <source>
        <dbReference type="ARBA" id="ARBA00022777"/>
    </source>
</evidence>
<dbReference type="InterPro" id="IPR003661">
    <property type="entry name" value="HisK_dim/P_dom"/>
</dbReference>
<dbReference type="eggNOG" id="COG5002">
    <property type="taxonomic scope" value="Bacteria"/>
</dbReference>
<evidence type="ECO:0000256" key="8">
    <source>
        <dbReference type="ARBA" id="ARBA00059827"/>
    </source>
</evidence>
<reference evidence="13 14" key="1">
    <citation type="submission" date="2006-03" db="EMBL/GenBank/DDBJ databases">
        <title>Complete sequence of Shewanella denitrificans OS217.</title>
        <authorList>
            <consortium name="US DOE Joint Genome Institute"/>
            <person name="Copeland A."/>
            <person name="Lucas S."/>
            <person name="Lapidus A."/>
            <person name="Barry K."/>
            <person name="Detter J.C."/>
            <person name="Glavina del Rio T."/>
            <person name="Hammon N."/>
            <person name="Israni S."/>
            <person name="Dalin E."/>
            <person name="Tice H."/>
            <person name="Pitluck S."/>
            <person name="Brettin T."/>
            <person name="Bruce D."/>
            <person name="Han C."/>
            <person name="Tapia R."/>
            <person name="Gilna P."/>
            <person name="Kiss H."/>
            <person name="Schmutz J."/>
            <person name="Larimer F."/>
            <person name="Land M."/>
            <person name="Hauser L."/>
            <person name="Kyrpides N."/>
            <person name="Lykidis A."/>
            <person name="Richardson P."/>
        </authorList>
    </citation>
    <scope>NUCLEOTIDE SEQUENCE [LARGE SCALE GENOMIC DNA]</scope>
    <source>
        <strain evidence="14">OS217 / ATCC BAA-1090 / DSM 15013</strain>
    </source>
</reference>
<protein>
    <recommendedName>
        <fullName evidence="9">Sensor protein FixL</fullName>
        <ecNumber evidence="2">2.7.13.3</ecNumber>
    </recommendedName>
</protein>
<keyword evidence="10" id="KW-0812">Transmembrane</keyword>
<dbReference type="InterPro" id="IPR004358">
    <property type="entry name" value="Sig_transdc_His_kin-like_C"/>
</dbReference>
<dbReference type="Pfam" id="PF02518">
    <property type="entry name" value="HATPase_c"/>
    <property type="match status" value="1"/>
</dbReference>